<dbReference type="EMBL" id="CM026429">
    <property type="protein sequence ID" value="KAG0565464.1"/>
    <property type="molecule type" value="Genomic_DNA"/>
</dbReference>
<dbReference type="SUPFAM" id="SSF54695">
    <property type="entry name" value="POZ domain"/>
    <property type="match status" value="1"/>
</dbReference>
<dbReference type="InterPro" id="IPR011333">
    <property type="entry name" value="SKP1/BTB/POZ_sf"/>
</dbReference>
<dbReference type="CDD" id="cd18186">
    <property type="entry name" value="BTB_POZ_ZBTB_KLHL-like"/>
    <property type="match status" value="1"/>
</dbReference>
<dbReference type="PROSITE" id="PS50097">
    <property type="entry name" value="BTB"/>
    <property type="match status" value="1"/>
</dbReference>
<comment type="caution">
    <text evidence="3">The sequence shown here is derived from an EMBL/GenBank/DDBJ whole genome shotgun (WGS) entry which is preliminary data.</text>
</comment>
<evidence type="ECO:0000256" key="1">
    <source>
        <dbReference type="ARBA" id="ARBA00004906"/>
    </source>
</evidence>
<dbReference type="Pfam" id="PF00651">
    <property type="entry name" value="BTB"/>
    <property type="match status" value="1"/>
</dbReference>
<comment type="pathway">
    <text evidence="1">Protein modification; protein ubiquitination.</text>
</comment>
<evidence type="ECO:0000313" key="3">
    <source>
        <dbReference type="EMBL" id="KAG0565464.1"/>
    </source>
</evidence>
<dbReference type="InterPro" id="IPR044714">
    <property type="entry name" value="AtSIBP1-like"/>
</dbReference>
<keyword evidence="4" id="KW-1185">Reference proteome</keyword>
<organism evidence="3 4">
    <name type="scientific">Ceratodon purpureus</name>
    <name type="common">Fire moss</name>
    <name type="synonym">Dicranum purpureum</name>
    <dbReference type="NCBI Taxonomy" id="3225"/>
    <lineage>
        <taxon>Eukaryota</taxon>
        <taxon>Viridiplantae</taxon>
        <taxon>Streptophyta</taxon>
        <taxon>Embryophyta</taxon>
        <taxon>Bryophyta</taxon>
        <taxon>Bryophytina</taxon>
        <taxon>Bryopsida</taxon>
        <taxon>Dicranidae</taxon>
        <taxon>Pseudoditrichales</taxon>
        <taxon>Ditrichaceae</taxon>
        <taxon>Ceratodon</taxon>
    </lineage>
</organism>
<dbReference type="CDD" id="cd14733">
    <property type="entry name" value="BACK"/>
    <property type="match status" value="1"/>
</dbReference>
<dbReference type="InterPro" id="IPR000210">
    <property type="entry name" value="BTB/POZ_dom"/>
</dbReference>
<dbReference type="AlphaFoldDB" id="A0A8T0H4Y8"/>
<dbReference type="PANTHER" id="PTHR46672">
    <property type="entry name" value="OS08G0495500 PROTEIN-RELATED"/>
    <property type="match status" value="1"/>
</dbReference>
<feature type="domain" description="BTB" evidence="2">
    <location>
        <begin position="49"/>
        <end position="109"/>
    </location>
</feature>
<accession>A0A8T0H4Y8</accession>
<dbReference type="Proteomes" id="UP000822688">
    <property type="component" value="Chromosome 8"/>
</dbReference>
<dbReference type="PANTHER" id="PTHR46672:SF8">
    <property type="entry name" value="BTB DOMAIN-CONTAINING PROTEIN"/>
    <property type="match status" value="1"/>
</dbReference>
<protein>
    <recommendedName>
        <fullName evidence="2">BTB domain-containing protein</fullName>
    </recommendedName>
</protein>
<proteinExistence type="predicted"/>
<name>A0A8T0H4Y8_CERPU</name>
<dbReference type="SMART" id="SM00225">
    <property type="entry name" value="BTB"/>
    <property type="match status" value="1"/>
</dbReference>
<evidence type="ECO:0000313" key="4">
    <source>
        <dbReference type="Proteomes" id="UP000822688"/>
    </source>
</evidence>
<sequence length="254" mass="29538">MEMLPAAPLNVDVTKFFGDDMEKNVSILKMERQSNELVLFKMLEEGLNADITLRAQGGSVKAHRCVLSAVSPVFRAMFQHDMKEQLSSIVDIPDMTIEGLKLFLLVLYTINERIIVEATEYEETEPESLPWLFRAGIDKYFDEFIRALLKYQAFRRRLRCLLEAALCRNLTPSNCWEYYDIALQFNDEYISLSVNDYIVDNFRDVLGSTEFLSEMRRNPDRVYSILNGGWTRLISVALRKHMESTSKTKRARQH</sequence>
<dbReference type="Gene3D" id="3.30.710.10">
    <property type="entry name" value="Potassium Channel Kv1.1, Chain A"/>
    <property type="match status" value="1"/>
</dbReference>
<gene>
    <name evidence="3" type="ORF">KC19_8G192400</name>
</gene>
<evidence type="ECO:0000259" key="2">
    <source>
        <dbReference type="PROSITE" id="PS50097"/>
    </source>
</evidence>
<reference evidence="3" key="1">
    <citation type="submission" date="2020-06" db="EMBL/GenBank/DDBJ databases">
        <title>WGS assembly of Ceratodon purpureus strain R40.</title>
        <authorList>
            <person name="Carey S.B."/>
            <person name="Jenkins J."/>
            <person name="Shu S."/>
            <person name="Lovell J.T."/>
            <person name="Sreedasyam A."/>
            <person name="Maumus F."/>
            <person name="Tiley G.P."/>
            <person name="Fernandez-Pozo N."/>
            <person name="Barry K."/>
            <person name="Chen C."/>
            <person name="Wang M."/>
            <person name="Lipzen A."/>
            <person name="Daum C."/>
            <person name="Saski C.A."/>
            <person name="Payton A.C."/>
            <person name="Mcbreen J.C."/>
            <person name="Conrad R.E."/>
            <person name="Kollar L.M."/>
            <person name="Olsson S."/>
            <person name="Huttunen S."/>
            <person name="Landis J.B."/>
            <person name="Wickett N.J."/>
            <person name="Johnson M.G."/>
            <person name="Rensing S.A."/>
            <person name="Grimwood J."/>
            <person name="Schmutz J."/>
            <person name="Mcdaniel S.F."/>
        </authorList>
    </citation>
    <scope>NUCLEOTIDE SEQUENCE</scope>
    <source>
        <strain evidence="3">R40</strain>
    </source>
</reference>